<evidence type="ECO:0000313" key="1">
    <source>
        <dbReference type="EMBL" id="SPD73813.1"/>
    </source>
</evidence>
<proteinExistence type="predicted"/>
<dbReference type="AlphaFoldDB" id="A0A445MWJ6"/>
<evidence type="ECO:0008006" key="2">
    <source>
        <dbReference type="Google" id="ProtNLM"/>
    </source>
</evidence>
<gene>
    <name evidence="1" type="ORF">PITCH_A1980016</name>
</gene>
<name>A0A445MWJ6_9BACT</name>
<sequence>MITDVRSAIIDAIKTGVPGLEDHVEPHGGRFDLEELKRLAQRSPSMLVACLGVVSARANSAGETEAVCKWAAFVLTTDKRGVARDVGVLALVAAVLPVIPDNCWGVDGVNSPKNIRADNLFSTALDKIGVALWAITWDQEITLGGLDEGSLDLFALMHVDWDLAPPDGTFEAVDDVELEQE</sequence>
<reference evidence="1" key="1">
    <citation type="submission" date="2018-01" db="EMBL/GenBank/DDBJ databases">
        <authorList>
            <person name="Regsiter A."/>
            <person name="William W."/>
        </authorList>
    </citation>
    <scope>NUCLEOTIDE SEQUENCE</scope>
    <source>
        <strain evidence="1">TRIP AH-1</strain>
    </source>
</reference>
<dbReference type="EMBL" id="OJIN01000110">
    <property type="protein sequence ID" value="SPD73813.1"/>
    <property type="molecule type" value="Genomic_DNA"/>
</dbReference>
<organism evidence="1">
    <name type="scientific">uncultured Desulfobacterium sp</name>
    <dbReference type="NCBI Taxonomy" id="201089"/>
    <lineage>
        <taxon>Bacteria</taxon>
        <taxon>Pseudomonadati</taxon>
        <taxon>Thermodesulfobacteriota</taxon>
        <taxon>Desulfobacteria</taxon>
        <taxon>Desulfobacterales</taxon>
        <taxon>Desulfobacteriaceae</taxon>
        <taxon>Desulfobacterium</taxon>
        <taxon>environmental samples</taxon>
    </lineage>
</organism>
<dbReference type="InterPro" id="IPR014972">
    <property type="entry name" value="Phage_Mu_Gp37"/>
</dbReference>
<accession>A0A445MWJ6</accession>
<protein>
    <recommendedName>
        <fullName evidence="2">DUF1834 family protein</fullName>
    </recommendedName>
</protein>
<dbReference type="Pfam" id="PF08873">
    <property type="entry name" value="Phage_Mu_Gp37"/>
    <property type="match status" value="1"/>
</dbReference>